<organism evidence="2 3">
    <name type="scientific">Desulfosarcina ovata subsp. sediminis</name>
    <dbReference type="NCBI Taxonomy" id="885957"/>
    <lineage>
        <taxon>Bacteria</taxon>
        <taxon>Pseudomonadati</taxon>
        <taxon>Thermodesulfobacteriota</taxon>
        <taxon>Desulfobacteria</taxon>
        <taxon>Desulfobacterales</taxon>
        <taxon>Desulfosarcinaceae</taxon>
        <taxon>Desulfosarcina</taxon>
    </lineage>
</organism>
<dbReference type="AlphaFoldDB" id="A0A5K7ZI61"/>
<dbReference type="EMBL" id="AP021876">
    <property type="protein sequence ID" value="BBO79637.1"/>
    <property type="molecule type" value="Genomic_DNA"/>
</dbReference>
<evidence type="ECO:0000256" key="1">
    <source>
        <dbReference type="SAM" id="Phobius"/>
    </source>
</evidence>
<evidence type="ECO:0008006" key="4">
    <source>
        <dbReference type="Google" id="ProtNLM"/>
    </source>
</evidence>
<accession>A0A5K7ZI61</accession>
<proteinExistence type="predicted"/>
<dbReference type="KEGG" id="dov:DSCO28_02030"/>
<evidence type="ECO:0000313" key="3">
    <source>
        <dbReference type="Proteomes" id="UP000425960"/>
    </source>
</evidence>
<keyword evidence="1" id="KW-0472">Membrane</keyword>
<name>A0A5K7ZI61_9BACT</name>
<sequence length="276" mass="31187">MKYSFKKHYALIAIVFFFITTFQLETNIMAQIPNDIRSEYLQLKADVNKYSPRSEKMLKAFDKHASELLSKWENEAPKDILIEIALLKRDSLKSRLEAIDRLEKHGVEGRGAALILTKLVGSTEGLQGGGFWGGTIDEGKKASNALINMGEAGAIALVYAYIHNFDGISLKMYVDSYGNSSGKSGRMISYGNRLATAHEGLEKIFSLSVKKVLPREYWISLWATSNPDKFIKHNKSSDQDKSSDLTEYSWYKSELFIFILIGAFGWCIFLIAKRKK</sequence>
<protein>
    <recommendedName>
        <fullName evidence="4">TPM domain-containing protein</fullName>
    </recommendedName>
</protein>
<dbReference type="Proteomes" id="UP000425960">
    <property type="component" value="Chromosome"/>
</dbReference>
<feature type="transmembrane region" description="Helical" evidence="1">
    <location>
        <begin position="255"/>
        <end position="272"/>
    </location>
</feature>
<keyword evidence="1" id="KW-1133">Transmembrane helix</keyword>
<reference evidence="2 3" key="1">
    <citation type="submission" date="2019-11" db="EMBL/GenBank/DDBJ databases">
        <title>Comparative genomics of hydrocarbon-degrading Desulfosarcina strains.</title>
        <authorList>
            <person name="Watanabe M."/>
            <person name="Kojima H."/>
            <person name="Fukui M."/>
        </authorList>
    </citation>
    <scope>NUCLEOTIDE SEQUENCE [LARGE SCALE GENOMIC DNA]</scope>
    <source>
        <strain evidence="2 3">28bB2T</strain>
    </source>
</reference>
<dbReference type="RefSeq" id="WP_155320781.1">
    <property type="nucleotide sequence ID" value="NZ_AP021876.1"/>
</dbReference>
<evidence type="ECO:0000313" key="2">
    <source>
        <dbReference type="EMBL" id="BBO79637.1"/>
    </source>
</evidence>
<keyword evidence="1" id="KW-0812">Transmembrane</keyword>
<gene>
    <name evidence="2" type="ORF">DSCO28_02030</name>
</gene>